<dbReference type="NCBIfam" id="TIGR01733">
    <property type="entry name" value="AA-adenyl-dom"/>
    <property type="match status" value="1"/>
</dbReference>
<dbReference type="InterPro" id="IPR042099">
    <property type="entry name" value="ANL_N_sf"/>
</dbReference>
<dbReference type="SUPFAM" id="SSF56801">
    <property type="entry name" value="Acetyl-CoA synthetase-like"/>
    <property type="match status" value="1"/>
</dbReference>
<name>A0ABN3ENU8_9ACTN</name>
<accession>A0ABN3ENU8</accession>
<dbReference type="InterPro" id="IPR009081">
    <property type="entry name" value="PP-bd_ACP"/>
</dbReference>
<dbReference type="PANTHER" id="PTHR45527:SF1">
    <property type="entry name" value="FATTY ACID SYNTHASE"/>
    <property type="match status" value="1"/>
</dbReference>
<dbReference type="PROSITE" id="PS50075">
    <property type="entry name" value="CARRIER"/>
    <property type="match status" value="1"/>
</dbReference>
<dbReference type="RefSeq" id="WP_344639311.1">
    <property type="nucleotide sequence ID" value="NZ_BAAATR010000030.1"/>
</dbReference>
<dbReference type="Gene3D" id="3.40.50.12780">
    <property type="entry name" value="N-terminal domain of ligase-like"/>
    <property type="match status" value="1"/>
</dbReference>
<keyword evidence="7" id="KW-1185">Reference proteome</keyword>
<dbReference type="Gene3D" id="3.30.559.10">
    <property type="entry name" value="Chloramphenicol acetyltransferase-like domain"/>
    <property type="match status" value="1"/>
</dbReference>
<proteinExistence type="predicted"/>
<dbReference type="PANTHER" id="PTHR45527">
    <property type="entry name" value="NONRIBOSOMAL PEPTIDE SYNTHETASE"/>
    <property type="match status" value="1"/>
</dbReference>
<dbReference type="InterPro" id="IPR025110">
    <property type="entry name" value="AMP-bd_C"/>
</dbReference>
<gene>
    <name evidence="6" type="ORF">GCM10010430_56320</name>
</gene>
<feature type="compositionally biased region" description="Acidic residues" evidence="4">
    <location>
        <begin position="602"/>
        <end position="611"/>
    </location>
</feature>
<evidence type="ECO:0000313" key="7">
    <source>
        <dbReference type="Proteomes" id="UP001500305"/>
    </source>
</evidence>
<feature type="region of interest" description="Disordered" evidence="4">
    <location>
        <begin position="595"/>
        <end position="614"/>
    </location>
</feature>
<evidence type="ECO:0000256" key="3">
    <source>
        <dbReference type="ARBA" id="ARBA00022553"/>
    </source>
</evidence>
<dbReference type="Pfam" id="PF13193">
    <property type="entry name" value="AMP-binding_C"/>
    <property type="match status" value="1"/>
</dbReference>
<comment type="caution">
    <text evidence="6">The sequence shown here is derived from an EMBL/GenBank/DDBJ whole genome shotgun (WGS) entry which is preliminary data.</text>
</comment>
<evidence type="ECO:0000256" key="4">
    <source>
        <dbReference type="SAM" id="MobiDB-lite"/>
    </source>
</evidence>
<protein>
    <recommendedName>
        <fullName evidence="5">Carrier domain-containing protein</fullName>
    </recommendedName>
</protein>
<dbReference type="InterPro" id="IPR001242">
    <property type="entry name" value="Condensation_dom"/>
</dbReference>
<evidence type="ECO:0000256" key="1">
    <source>
        <dbReference type="ARBA" id="ARBA00001957"/>
    </source>
</evidence>
<dbReference type="InterPro" id="IPR045851">
    <property type="entry name" value="AMP-bd_C_sf"/>
</dbReference>
<organism evidence="6 7">
    <name type="scientific">Kitasatospora cystarginea</name>
    <dbReference type="NCBI Taxonomy" id="58350"/>
    <lineage>
        <taxon>Bacteria</taxon>
        <taxon>Bacillati</taxon>
        <taxon>Actinomycetota</taxon>
        <taxon>Actinomycetes</taxon>
        <taxon>Kitasatosporales</taxon>
        <taxon>Streptomycetaceae</taxon>
        <taxon>Kitasatospora</taxon>
    </lineage>
</organism>
<reference evidence="6 7" key="1">
    <citation type="journal article" date="2019" name="Int. J. Syst. Evol. Microbiol.">
        <title>The Global Catalogue of Microorganisms (GCM) 10K type strain sequencing project: providing services to taxonomists for standard genome sequencing and annotation.</title>
        <authorList>
            <consortium name="The Broad Institute Genomics Platform"/>
            <consortium name="The Broad Institute Genome Sequencing Center for Infectious Disease"/>
            <person name="Wu L."/>
            <person name="Ma J."/>
        </authorList>
    </citation>
    <scope>NUCLEOTIDE SEQUENCE [LARGE SCALE GENOMIC DNA]</scope>
    <source>
        <strain evidence="6 7">JCM 7356</strain>
    </source>
</reference>
<dbReference type="PROSITE" id="PS00455">
    <property type="entry name" value="AMP_BINDING"/>
    <property type="match status" value="1"/>
</dbReference>
<dbReference type="Pfam" id="PF00550">
    <property type="entry name" value="PP-binding"/>
    <property type="match status" value="1"/>
</dbReference>
<dbReference type="InterPro" id="IPR020845">
    <property type="entry name" value="AMP-binding_CS"/>
</dbReference>
<sequence>MSTGMNQRNDIEAIYPLSPLQHAMLLKSQLAPDSGVYVVQLSFDIHGPLDTGALRDAWREVTARHAVHRTCFLRLDQEQPVQIVRRTVELPWREEDWTALTDGEQEARFTDLLEADRTEDFAPARAPLMRCLLVRLSAARHRFLWTRHHAISDGWSMPTVLAEVMRYYRARLENTAAALQPATQYREYIAWLRRQDTAKAEEYWRRSLAGVQGPTPLGVDRPPTAGAPGGGPVAKRRRLLPPGTTAALIAAARRERITLSTYVHGAWAILLRRYGGERDVLLGTIASGRPAALDGVESAVGCFLNTLPVRVMVDDEAPALDWLRALQTAQVEREEYGYAPIAQIRRWAGLHGDVPLTDSLVVFENFPLGAALEAQRGPLRVDSIRMSEQTSFPLTLTVAPGECLSLQLSYDEDRFDADTIERMLGHYETLLTGLAAAPGRIRDLPIVGAGERDRLLADSTGPRVELPEQRGVHQLFEAQATTTPEATALIAGEENLTYAELDARADRLARRLRRAGVAPGAFVGICLEREADLPAALLATWKAGATYVPLDPAYPASRIAHILDDAAPAVVLAQTSTRGSLSGSRARVLLVDEDGTASPEEVVPEPVDESPEPAGDGSVALVIYTSGSTGVPKGVRITHRNVLALLAWAKGVYSAEELSGTLASTSICFDLSVFELFLPLTTGATVVLAQNALLLPSLPARDRVTLVNTVPSALDTLLRLGELPSGVRVVNLAGEPLPRDLVDRIHRQKGVRKVYNLYGPSEDTVYSTFALIPPDGGKPLIGRPIANSQAYVLDSQLLPVPVGVAGELFLGGEGVSQGYHRRAALTASRYLPDPFGARPGARLYRTGDLVRRLADGQLEYLGRGDRQVKLRGFRIELGEIEAALRALHRVRDAVAVVRTDQPGTKRLVSYVVCEEEHSFDRAEAVRALRAALPGYLVPSAFVELDAVPLTPNGKVDHEALPSPGPVQTGRAHREPETETEKTIAAIWSAVLGVPRLGADHGFFDLGGDSLLLARVYGQLKFVYPGKLLMTDLYKYPTISELARHIAGTQTRPAFAGVQSRLERRRAAMDAVRGGDAGTGA</sequence>
<dbReference type="SMART" id="SM00823">
    <property type="entry name" value="PKS_PP"/>
    <property type="match status" value="1"/>
</dbReference>
<dbReference type="InterPro" id="IPR000873">
    <property type="entry name" value="AMP-dep_synth/lig_dom"/>
</dbReference>
<keyword evidence="3" id="KW-0597">Phosphoprotein</keyword>
<dbReference type="CDD" id="cd19543">
    <property type="entry name" value="DCL_NRPS"/>
    <property type="match status" value="1"/>
</dbReference>
<dbReference type="Pfam" id="PF00668">
    <property type="entry name" value="Condensation"/>
    <property type="match status" value="1"/>
</dbReference>
<evidence type="ECO:0000313" key="6">
    <source>
        <dbReference type="EMBL" id="GAA2264394.1"/>
    </source>
</evidence>
<dbReference type="InterPro" id="IPR010071">
    <property type="entry name" value="AA_adenyl_dom"/>
</dbReference>
<dbReference type="InterPro" id="IPR036736">
    <property type="entry name" value="ACP-like_sf"/>
</dbReference>
<dbReference type="Proteomes" id="UP001500305">
    <property type="component" value="Unassembled WGS sequence"/>
</dbReference>
<dbReference type="Gene3D" id="1.10.1200.10">
    <property type="entry name" value="ACP-like"/>
    <property type="match status" value="1"/>
</dbReference>
<dbReference type="InterPro" id="IPR023213">
    <property type="entry name" value="CAT-like_dom_sf"/>
</dbReference>
<keyword evidence="2" id="KW-0596">Phosphopantetheine</keyword>
<dbReference type="SUPFAM" id="SSF52777">
    <property type="entry name" value="CoA-dependent acyltransferases"/>
    <property type="match status" value="2"/>
</dbReference>
<evidence type="ECO:0000259" key="5">
    <source>
        <dbReference type="PROSITE" id="PS50075"/>
    </source>
</evidence>
<comment type="cofactor">
    <cofactor evidence="1">
        <name>pantetheine 4'-phosphate</name>
        <dbReference type="ChEBI" id="CHEBI:47942"/>
    </cofactor>
</comment>
<feature type="region of interest" description="Disordered" evidence="4">
    <location>
        <begin position="215"/>
        <end position="237"/>
    </location>
</feature>
<dbReference type="EMBL" id="BAAATR010000030">
    <property type="protein sequence ID" value="GAA2264394.1"/>
    <property type="molecule type" value="Genomic_DNA"/>
</dbReference>
<dbReference type="Gene3D" id="3.30.559.30">
    <property type="entry name" value="Nonribosomal peptide synthetase, condensation domain"/>
    <property type="match status" value="1"/>
</dbReference>
<evidence type="ECO:0000256" key="2">
    <source>
        <dbReference type="ARBA" id="ARBA00022450"/>
    </source>
</evidence>
<feature type="domain" description="Carrier" evidence="5">
    <location>
        <begin position="974"/>
        <end position="1049"/>
    </location>
</feature>
<dbReference type="Gene3D" id="3.30.300.30">
    <property type="match status" value="1"/>
</dbReference>
<dbReference type="InterPro" id="IPR020806">
    <property type="entry name" value="PKS_PP-bd"/>
</dbReference>
<dbReference type="Pfam" id="PF00501">
    <property type="entry name" value="AMP-binding"/>
    <property type="match status" value="1"/>
</dbReference>
<dbReference type="SUPFAM" id="SSF47336">
    <property type="entry name" value="ACP-like"/>
    <property type="match status" value="1"/>
</dbReference>
<feature type="region of interest" description="Disordered" evidence="4">
    <location>
        <begin position="954"/>
        <end position="977"/>
    </location>
</feature>